<keyword evidence="3 7" id="KW-0418">Kinase</keyword>
<dbReference type="Pfam" id="PF02518">
    <property type="entry name" value="HATPase_c"/>
    <property type="match status" value="1"/>
</dbReference>
<dbReference type="RefSeq" id="WP_090549270.1">
    <property type="nucleotide sequence ID" value="NZ_FNFP01000001.1"/>
</dbReference>
<dbReference type="Gene3D" id="3.30.565.10">
    <property type="entry name" value="Histidine kinase-like ATPase, C-terminal domain"/>
    <property type="match status" value="1"/>
</dbReference>
<dbReference type="InterPro" id="IPR014710">
    <property type="entry name" value="RmlC-like_jellyroll"/>
</dbReference>
<feature type="domain" description="Histidine kinase" evidence="6">
    <location>
        <begin position="401"/>
        <end position="524"/>
    </location>
</feature>
<dbReference type="Gene3D" id="2.60.120.10">
    <property type="entry name" value="Jelly Rolls"/>
    <property type="match status" value="1"/>
</dbReference>
<keyword evidence="3 7" id="KW-0808">Transferase</keyword>
<evidence type="ECO:0000313" key="7">
    <source>
        <dbReference type="EMBL" id="SDJ92300.1"/>
    </source>
</evidence>
<dbReference type="Proteomes" id="UP000198718">
    <property type="component" value="Unassembled WGS sequence"/>
</dbReference>
<dbReference type="CDD" id="cd02208">
    <property type="entry name" value="cupin_RmlC-like"/>
    <property type="match status" value="1"/>
</dbReference>
<keyword evidence="5" id="KW-0175">Coiled coil</keyword>
<dbReference type="InterPro" id="IPR050640">
    <property type="entry name" value="Bact_2-comp_sensor_kinase"/>
</dbReference>
<keyword evidence="8" id="KW-1185">Reference proteome</keyword>
<evidence type="ECO:0000256" key="2">
    <source>
        <dbReference type="ARBA" id="ARBA00012438"/>
    </source>
</evidence>
<evidence type="ECO:0000313" key="8">
    <source>
        <dbReference type="Proteomes" id="UP000198718"/>
    </source>
</evidence>
<dbReference type="InterPro" id="IPR005467">
    <property type="entry name" value="His_kinase_dom"/>
</dbReference>
<evidence type="ECO:0000256" key="3">
    <source>
        <dbReference type="ARBA" id="ARBA00022777"/>
    </source>
</evidence>
<dbReference type="SUPFAM" id="SSF55874">
    <property type="entry name" value="ATPase domain of HSP90 chaperone/DNA topoisomerase II/histidine kinase"/>
    <property type="match status" value="1"/>
</dbReference>
<sequence length="531" mass="61284">MMMKDDTMNNGKMPIKQYFQWGTVKWLPEPDDVSKGKLLVGHITFLPKAEQKKHLHTGDEQILYTLSGKGVHWIDGKEYPLSYGKVYHIPPYGEHAVKNLRDEPLEMIIVYNANSLSYKEMLPPAEFSTRYAIDNLKGIIDLSMLQKVQDKFSEASQIAILIRDEKGEIITKPSNLSPFCQHHCSYNNRCYLKSKKAPHMEDETKVFNCCLDLVTLYTPIYMGDTYIGSISCGPVFLNEPSQRTLEVLEKEGNRRPLKDYLNIRRLTKARLYAIMESLMTMSRFIVETGINNLAQRELHQRTIQMLEDQQKKIELEKALQETKMEALQAQLSPHFLFNTLSVIGELAYMQGAKDAAETTFALSNLLRTTLKKSEEMTKVWEELDYIKDYLFIQKKRFHQLVEIKIDVEENVMEVEIPFMTLQLLVENTIVHGLEANGKPITIQIKGKRKDDYIFLEVMDNGCGMKKEVIETLFEKTVGIKEGTGIGLANLKERFRYYYDEDFQLKICSQWGEGTQVFIKIPVHGKEKGGKE</sequence>
<dbReference type="InterPro" id="IPR018771">
    <property type="entry name" value="PocR_dom"/>
</dbReference>
<name>A0A1G8XR96_9FIRM</name>
<gene>
    <name evidence="7" type="ORF">SAMN05660472_00284</name>
</gene>
<evidence type="ECO:0000259" key="6">
    <source>
        <dbReference type="PROSITE" id="PS50109"/>
    </source>
</evidence>
<dbReference type="OrthoDB" id="1410840at2"/>
<dbReference type="EC" id="2.7.13.3" evidence="2"/>
<dbReference type="STRING" id="393762.SAMN05660472_00284"/>
<dbReference type="Pfam" id="PF07883">
    <property type="entry name" value="Cupin_2"/>
    <property type="match status" value="1"/>
</dbReference>
<dbReference type="GO" id="GO:0016020">
    <property type="term" value="C:membrane"/>
    <property type="evidence" value="ECO:0007669"/>
    <property type="project" value="InterPro"/>
</dbReference>
<protein>
    <recommendedName>
        <fullName evidence="2">histidine kinase</fullName>
        <ecNumber evidence="2">2.7.13.3</ecNumber>
    </recommendedName>
</protein>
<evidence type="ECO:0000256" key="1">
    <source>
        <dbReference type="ARBA" id="ARBA00000085"/>
    </source>
</evidence>
<dbReference type="SUPFAM" id="SSF51182">
    <property type="entry name" value="RmlC-like cupins"/>
    <property type="match status" value="1"/>
</dbReference>
<organism evidence="7 8">
    <name type="scientific">Natronincola ferrireducens</name>
    <dbReference type="NCBI Taxonomy" id="393762"/>
    <lineage>
        <taxon>Bacteria</taxon>
        <taxon>Bacillati</taxon>
        <taxon>Bacillota</taxon>
        <taxon>Clostridia</taxon>
        <taxon>Peptostreptococcales</taxon>
        <taxon>Natronincolaceae</taxon>
        <taxon>Natronincola</taxon>
    </lineage>
</organism>
<dbReference type="PANTHER" id="PTHR34220">
    <property type="entry name" value="SENSOR HISTIDINE KINASE YPDA"/>
    <property type="match status" value="1"/>
</dbReference>
<dbReference type="AlphaFoldDB" id="A0A1G8XR96"/>
<dbReference type="InterPro" id="IPR010559">
    <property type="entry name" value="Sig_transdc_His_kin_internal"/>
</dbReference>
<evidence type="ECO:0000256" key="4">
    <source>
        <dbReference type="ARBA" id="ARBA00023012"/>
    </source>
</evidence>
<dbReference type="GO" id="GO:0000155">
    <property type="term" value="F:phosphorelay sensor kinase activity"/>
    <property type="evidence" value="ECO:0007669"/>
    <property type="project" value="InterPro"/>
</dbReference>
<dbReference type="EMBL" id="FNFP01000001">
    <property type="protein sequence ID" value="SDJ92300.1"/>
    <property type="molecule type" value="Genomic_DNA"/>
</dbReference>
<accession>A0A1G8XR96</accession>
<dbReference type="PANTHER" id="PTHR34220:SF7">
    <property type="entry name" value="SENSOR HISTIDINE KINASE YPDA"/>
    <property type="match status" value="1"/>
</dbReference>
<proteinExistence type="predicted"/>
<dbReference type="InterPro" id="IPR036890">
    <property type="entry name" value="HATPase_C_sf"/>
</dbReference>
<dbReference type="PRINTS" id="PR00344">
    <property type="entry name" value="BCTRLSENSOR"/>
</dbReference>
<evidence type="ECO:0000256" key="5">
    <source>
        <dbReference type="SAM" id="Coils"/>
    </source>
</evidence>
<dbReference type="InterPro" id="IPR013096">
    <property type="entry name" value="Cupin_2"/>
</dbReference>
<dbReference type="SMART" id="SM00387">
    <property type="entry name" value="HATPase_c"/>
    <property type="match status" value="1"/>
</dbReference>
<keyword evidence="4" id="KW-0902">Two-component regulatory system</keyword>
<dbReference type="PROSITE" id="PS50109">
    <property type="entry name" value="HIS_KIN"/>
    <property type="match status" value="1"/>
</dbReference>
<dbReference type="Pfam" id="PF10114">
    <property type="entry name" value="PocR"/>
    <property type="match status" value="1"/>
</dbReference>
<dbReference type="InterPro" id="IPR003594">
    <property type="entry name" value="HATPase_dom"/>
</dbReference>
<comment type="catalytic activity">
    <reaction evidence="1">
        <text>ATP + protein L-histidine = ADP + protein N-phospho-L-histidine.</text>
        <dbReference type="EC" id="2.7.13.3"/>
    </reaction>
</comment>
<reference evidence="7 8" key="1">
    <citation type="submission" date="2016-10" db="EMBL/GenBank/DDBJ databases">
        <authorList>
            <person name="de Groot N.N."/>
        </authorList>
    </citation>
    <scope>NUCLEOTIDE SEQUENCE [LARGE SCALE GENOMIC DNA]</scope>
    <source>
        <strain evidence="7 8">DSM 18346</strain>
    </source>
</reference>
<dbReference type="InterPro" id="IPR011051">
    <property type="entry name" value="RmlC_Cupin_sf"/>
</dbReference>
<dbReference type="Pfam" id="PF06580">
    <property type="entry name" value="His_kinase"/>
    <property type="match status" value="1"/>
</dbReference>
<dbReference type="InterPro" id="IPR004358">
    <property type="entry name" value="Sig_transdc_His_kin-like_C"/>
</dbReference>
<feature type="coiled-coil region" evidence="5">
    <location>
        <begin position="296"/>
        <end position="330"/>
    </location>
</feature>